<dbReference type="PANTHER" id="PTHR23079:SF17">
    <property type="entry name" value="RNA-DEPENDENT RNA POLYMERASE"/>
    <property type="match status" value="1"/>
</dbReference>
<sequence length="1179" mass="131591">MDIFISNLDAKLTKEKLKEKLVPILSQLEIHVFEARKTVSKTFATLTILDTSKAHNLLVHARTTQNLLQSASGRSALFSISNKPVDQHWLRVLRKEEKDRVSSQEWRKFAKINGKGQEIEPKSGLEITTLQCGRFETRTGRTLFVPYFSCDTQGKLTRTGRALVVSISTSCSKSYDLVIDLSAILALTGSGSRSSSTLMITLVLSPKLYEDTTPTGNDLNLAAFSAMTLGRPVIRRFRDSTLPGLSATVIGRCLTYSITVSTSLSDLEHQINSMVYQRIPMTITSTKYAALPDAQYSEQLSNLNARLLRMRISFACKFQIHALWANGLLSPGEVNYLIPSMNVLRDRSGEAALAATLRKYHVQLPHPDATTDGSTAGVRRILTDLRSKALDLFEEDSLYTSTRDEVSVHRATVTPTGVYFYGPEMVAANRVLRQYRAHADCFLRVLFSDESGDRLDYERNASNERILQGRFLSVLRNGLEIAGFHFSFLGFSHSSLRSQSCWFMRPFEQDGSLLFANNLISKLGDFSEIRCPAKCAARIGQAFSETTSTVRVDPQIVKVDRDVERGGYMFTDGCGTISRSTWKLLRGISRAKDQPTSYQIRYKGAKGMLTLDSRLDGEQIRLRESMVKFQGSPSDELEICGTNARALPFKLNRQIIKILEDLGVGGEVFEKLQGQAIQRLRVSASSRTVALDFVVQQLSDSASGLPTLLRHLARIGLDATEDDFLREILGALLQIQLREIKYRTRILVPMAYTLYGISDETGWLSEGEVFVTYIDEKNKTHCCLNGNVVVTRSPALHPGDVQVVQAVAPPQSSALWNLRNCIVFSQHGDRDLPSMLSGGDLDGDLYNIIYDEELIPLLRADPAAYLPVKPVDIGRTVTAGDMQDFFVDFMQNGQLGRIANLHQVFADTDPRGTFSPECIRLAQLHSDAVDFSKSGVPVDIKQIPRAPGYRPDFMAPSASTKVEKGIKRPEELALPNNSQSYRYYESEKILGRLYRAVDEDAFFDDLEDDTASLFSKTASNDVLAEILDWVLSHISPSRIPGYRAMASNIKSHYESTVLEIMSVYAVGRTEQLTEKEVLIGSILGRSGTLSKHQREQSDYMKRHFNSELRNLRGYMERQVDDDLYEFVSLAAACLDVAVNGGSKTSNVNLRSFGWFVAGLCVPEIVKEQDGSVYDLDTRY</sequence>
<dbReference type="EC" id="2.7.7.48" evidence="1"/>
<dbReference type="InterPro" id="IPR057503">
    <property type="entry name" value="PH_RdRP"/>
</dbReference>
<keyword evidence="5" id="KW-1185">Reference proteome</keyword>
<dbReference type="RefSeq" id="XP_016257498.1">
    <property type="nucleotide sequence ID" value="XM_016412190.1"/>
</dbReference>
<evidence type="ECO:0000256" key="1">
    <source>
        <dbReference type="RuleBase" id="RU363098"/>
    </source>
</evidence>
<proteinExistence type="inferred from homology"/>
<comment type="similarity">
    <text evidence="1">Belongs to the RdRP family.</text>
</comment>
<comment type="catalytic activity">
    <reaction evidence="1">
        <text>RNA(n) + a ribonucleoside 5'-triphosphate = RNA(n+1) + diphosphate</text>
        <dbReference type="Rhea" id="RHEA:21248"/>
        <dbReference type="Rhea" id="RHEA-COMP:14527"/>
        <dbReference type="Rhea" id="RHEA-COMP:17342"/>
        <dbReference type="ChEBI" id="CHEBI:33019"/>
        <dbReference type="ChEBI" id="CHEBI:61557"/>
        <dbReference type="ChEBI" id="CHEBI:140395"/>
        <dbReference type="EC" id="2.7.7.48"/>
    </reaction>
</comment>
<dbReference type="GO" id="GO:0030422">
    <property type="term" value="P:siRNA processing"/>
    <property type="evidence" value="ECO:0007669"/>
    <property type="project" value="TreeGrafter"/>
</dbReference>
<dbReference type="GO" id="GO:0003723">
    <property type="term" value="F:RNA binding"/>
    <property type="evidence" value="ECO:0007669"/>
    <property type="project" value="UniProtKB-KW"/>
</dbReference>
<dbReference type="VEuPathDB" id="FungiDB:PV06_10623"/>
<evidence type="ECO:0000313" key="5">
    <source>
        <dbReference type="Proteomes" id="UP000053342"/>
    </source>
</evidence>
<name>A0A0D2BIP9_9EURO</name>
<gene>
    <name evidence="4" type="ORF">PV06_10623</name>
</gene>
<dbReference type="EMBL" id="KN847345">
    <property type="protein sequence ID" value="KIW37282.1"/>
    <property type="molecule type" value="Genomic_DNA"/>
</dbReference>
<keyword evidence="1" id="KW-0694">RNA-binding</keyword>
<keyword evidence="1" id="KW-0696">RNA-directed RNA polymerase</keyword>
<protein>
    <recommendedName>
        <fullName evidence="1">RNA-dependent RNA polymerase</fullName>
        <ecNumber evidence="1">2.7.7.48</ecNumber>
    </recommendedName>
</protein>
<dbReference type="STRING" id="215243.A0A0D2BIP9"/>
<organism evidence="4 5">
    <name type="scientific">Exophiala oligosperma</name>
    <dbReference type="NCBI Taxonomy" id="215243"/>
    <lineage>
        <taxon>Eukaryota</taxon>
        <taxon>Fungi</taxon>
        <taxon>Dikarya</taxon>
        <taxon>Ascomycota</taxon>
        <taxon>Pezizomycotina</taxon>
        <taxon>Eurotiomycetes</taxon>
        <taxon>Chaetothyriomycetidae</taxon>
        <taxon>Chaetothyriales</taxon>
        <taxon>Herpotrichiellaceae</taxon>
        <taxon>Exophiala</taxon>
    </lineage>
</organism>
<dbReference type="AlphaFoldDB" id="A0A0D2BIP9"/>
<dbReference type="InterPro" id="IPR007855">
    <property type="entry name" value="RDRP"/>
</dbReference>
<dbReference type="HOGENOM" id="CLU_001366_2_0_1"/>
<dbReference type="GeneID" id="27362697"/>
<evidence type="ECO:0000259" key="3">
    <source>
        <dbReference type="Pfam" id="PF25358"/>
    </source>
</evidence>
<keyword evidence="1" id="KW-0548">Nucleotidyltransferase</keyword>
<dbReference type="GO" id="GO:0003968">
    <property type="term" value="F:RNA-directed RNA polymerase activity"/>
    <property type="evidence" value="ECO:0007669"/>
    <property type="project" value="UniProtKB-KW"/>
</dbReference>
<dbReference type="OrthoDB" id="6513042at2759"/>
<feature type="domain" description="RdRP-like PH" evidence="3">
    <location>
        <begin position="125"/>
        <end position="276"/>
    </location>
</feature>
<dbReference type="Proteomes" id="UP000053342">
    <property type="component" value="Unassembled WGS sequence"/>
</dbReference>
<accession>A0A0D2BIP9</accession>
<dbReference type="Pfam" id="PF05183">
    <property type="entry name" value="RdRP"/>
    <property type="match status" value="1"/>
</dbReference>
<evidence type="ECO:0000259" key="2">
    <source>
        <dbReference type="Pfam" id="PF05183"/>
    </source>
</evidence>
<evidence type="ECO:0000313" key="4">
    <source>
        <dbReference type="EMBL" id="KIW37282.1"/>
    </source>
</evidence>
<dbReference type="InterPro" id="IPR057596">
    <property type="entry name" value="RDRP_core"/>
</dbReference>
<keyword evidence="1" id="KW-0808">Transferase</keyword>
<feature type="domain" description="RDRP core" evidence="2">
    <location>
        <begin position="413"/>
        <end position="997"/>
    </location>
</feature>
<reference evidence="4 5" key="1">
    <citation type="submission" date="2015-01" db="EMBL/GenBank/DDBJ databases">
        <title>The Genome Sequence of Exophiala oligosperma CBS72588.</title>
        <authorList>
            <consortium name="The Broad Institute Genomics Platform"/>
            <person name="Cuomo C."/>
            <person name="de Hoog S."/>
            <person name="Gorbushina A."/>
            <person name="Stielow B."/>
            <person name="Teixiera M."/>
            <person name="Abouelleil A."/>
            <person name="Chapman S.B."/>
            <person name="Priest M."/>
            <person name="Young S.K."/>
            <person name="Wortman J."/>
            <person name="Nusbaum C."/>
            <person name="Birren B."/>
        </authorList>
    </citation>
    <scope>NUCLEOTIDE SEQUENCE [LARGE SCALE GENOMIC DNA]</scope>
    <source>
        <strain evidence="4 5">CBS 72588</strain>
    </source>
</reference>
<dbReference type="GO" id="GO:0031380">
    <property type="term" value="C:nuclear RNA-directed RNA polymerase complex"/>
    <property type="evidence" value="ECO:0007669"/>
    <property type="project" value="TreeGrafter"/>
</dbReference>
<dbReference type="Pfam" id="PF25358">
    <property type="entry name" value="PH_fung_RdRP"/>
    <property type="match status" value="1"/>
</dbReference>
<dbReference type="PANTHER" id="PTHR23079">
    <property type="entry name" value="RNA-DEPENDENT RNA POLYMERASE"/>
    <property type="match status" value="1"/>
</dbReference>